<dbReference type="STRING" id="1007103.GCA_000213315_01278"/>
<sequence length="213" mass="23012">MRKIVIWGSGGHAREVNWLCEEMGVQVLGFLDERPEMKGQLVNEIPVLGTLDDIESMRHEVEIVCAGVGSPALKKRFAYDTIRSGFHIAAPLIHPRVRLSRRNIVGQGSMICEGTILTDNIRIGSHVIVNRSTNISHDTVIDDYVTIAPGVNLAGNVTLGEGAYIGIGSSVREKCRIGCWSIIGGGAFVKDDIPDVTMAAGVPAVVKKRLDKA</sequence>
<reference evidence="5" key="1">
    <citation type="submission" date="2016-01" db="EMBL/GenBank/DDBJ databases">
        <title>Draft genome of Chromobacterium sp. F49.</title>
        <authorList>
            <person name="Hong K.W."/>
        </authorList>
    </citation>
    <scope>NUCLEOTIDE SEQUENCE [LARGE SCALE GENOMIC DNA]</scope>
    <source>
        <strain evidence="5">M63</strain>
    </source>
</reference>
<feature type="site" description="Increases basicity of active site His" evidence="1">
    <location>
        <position position="138"/>
    </location>
</feature>
<name>A0A165PS19_9BACL</name>
<dbReference type="eggNOG" id="COG0110">
    <property type="taxonomic scope" value="Bacteria"/>
</dbReference>
<dbReference type="InterPro" id="IPR020019">
    <property type="entry name" value="AcTrfase_PglD-like"/>
</dbReference>
<organism evidence="4 5">
    <name type="scientific">Paenibacillus elgii</name>
    <dbReference type="NCBI Taxonomy" id="189691"/>
    <lineage>
        <taxon>Bacteria</taxon>
        <taxon>Bacillati</taxon>
        <taxon>Bacillota</taxon>
        <taxon>Bacilli</taxon>
        <taxon>Bacillales</taxon>
        <taxon>Paenibacillaceae</taxon>
        <taxon>Paenibacillus</taxon>
    </lineage>
</organism>
<evidence type="ECO:0000313" key="5">
    <source>
        <dbReference type="Proteomes" id="UP000076563"/>
    </source>
</evidence>
<dbReference type="RefSeq" id="WP_063187552.1">
    <property type="nucleotide sequence ID" value="NZ_LQRA01000103.1"/>
</dbReference>
<feature type="domain" description="PglD N-terminal" evidence="3">
    <location>
        <begin position="3"/>
        <end position="78"/>
    </location>
</feature>
<dbReference type="CDD" id="cd03360">
    <property type="entry name" value="LbH_AT_putative"/>
    <property type="match status" value="1"/>
</dbReference>
<dbReference type="Proteomes" id="UP000076563">
    <property type="component" value="Unassembled WGS sequence"/>
</dbReference>
<dbReference type="InterPro" id="IPR041561">
    <property type="entry name" value="PglD_N"/>
</dbReference>
<dbReference type="OrthoDB" id="9794407at2"/>
<protein>
    <submittedName>
        <fullName evidence="4">Acetyltransferase</fullName>
    </submittedName>
</protein>
<dbReference type="EMBL" id="LQRA01000103">
    <property type="protein sequence ID" value="KZE72324.1"/>
    <property type="molecule type" value="Genomic_DNA"/>
</dbReference>
<dbReference type="Gene3D" id="2.160.10.10">
    <property type="entry name" value="Hexapeptide repeat proteins"/>
    <property type="match status" value="1"/>
</dbReference>
<dbReference type="PANTHER" id="PTHR43300:SF7">
    <property type="entry name" value="UDP-N-ACETYLBACILLOSAMINE N-ACETYLTRANSFERASE"/>
    <property type="match status" value="1"/>
</dbReference>
<proteinExistence type="predicted"/>
<comment type="caution">
    <text evidence="4">The sequence shown here is derived from an EMBL/GenBank/DDBJ whole genome shotgun (WGS) entry which is preliminary data.</text>
</comment>
<dbReference type="GO" id="GO:0016740">
    <property type="term" value="F:transferase activity"/>
    <property type="evidence" value="ECO:0007669"/>
    <property type="project" value="UniProtKB-KW"/>
</dbReference>
<evidence type="ECO:0000256" key="1">
    <source>
        <dbReference type="PIRSR" id="PIRSR620019-1"/>
    </source>
</evidence>
<feature type="binding site" evidence="2">
    <location>
        <position position="69"/>
    </location>
    <ligand>
        <name>substrate</name>
    </ligand>
</feature>
<feature type="binding site" evidence="2">
    <location>
        <position position="167"/>
    </location>
    <ligand>
        <name>acetyl-CoA</name>
        <dbReference type="ChEBI" id="CHEBI:57288"/>
    </ligand>
</feature>
<feature type="active site" description="Proton acceptor" evidence="1">
    <location>
        <position position="137"/>
    </location>
</feature>
<dbReference type="SUPFAM" id="SSF51161">
    <property type="entry name" value="Trimeric LpxA-like enzymes"/>
    <property type="match status" value="1"/>
</dbReference>
<dbReference type="Pfam" id="PF17836">
    <property type="entry name" value="PglD_N"/>
    <property type="match status" value="1"/>
</dbReference>
<gene>
    <name evidence="4" type="ORF">AV654_33435</name>
</gene>
<evidence type="ECO:0000259" key="3">
    <source>
        <dbReference type="Pfam" id="PF17836"/>
    </source>
</evidence>
<keyword evidence="4" id="KW-0808">Transferase</keyword>
<feature type="binding site" evidence="2">
    <location>
        <position position="185"/>
    </location>
    <ligand>
        <name>acetyl-CoA</name>
        <dbReference type="ChEBI" id="CHEBI:57288"/>
    </ligand>
</feature>
<accession>A0A165PS19</accession>
<dbReference type="InterPro" id="IPR050179">
    <property type="entry name" value="Trans_hexapeptide_repeat"/>
</dbReference>
<evidence type="ECO:0000256" key="2">
    <source>
        <dbReference type="PIRSR" id="PIRSR620019-2"/>
    </source>
</evidence>
<dbReference type="Gene3D" id="3.40.50.20">
    <property type="match status" value="1"/>
</dbReference>
<dbReference type="NCBIfam" id="TIGR03570">
    <property type="entry name" value="NeuD_NnaD"/>
    <property type="match status" value="1"/>
</dbReference>
<evidence type="ECO:0000313" key="4">
    <source>
        <dbReference type="EMBL" id="KZE72324.1"/>
    </source>
</evidence>
<dbReference type="AlphaFoldDB" id="A0A165PS19"/>
<keyword evidence="5" id="KW-1185">Reference proteome</keyword>
<dbReference type="PANTHER" id="PTHR43300">
    <property type="entry name" value="ACETYLTRANSFERASE"/>
    <property type="match status" value="1"/>
</dbReference>
<dbReference type="InterPro" id="IPR011004">
    <property type="entry name" value="Trimer_LpxA-like_sf"/>
</dbReference>